<comment type="caution">
    <text evidence="1">The sequence shown here is derived from an EMBL/GenBank/DDBJ whole genome shotgun (WGS) entry which is preliminary data.</text>
</comment>
<evidence type="ECO:0000313" key="1">
    <source>
        <dbReference type="EMBL" id="MFB9888076.1"/>
    </source>
</evidence>
<dbReference type="Pfam" id="PF06035">
    <property type="entry name" value="Peptidase_C93"/>
    <property type="match status" value="1"/>
</dbReference>
<dbReference type="Proteomes" id="UP001589628">
    <property type="component" value="Unassembled WGS sequence"/>
</dbReference>
<dbReference type="RefSeq" id="WP_027311465.1">
    <property type="nucleotide sequence ID" value="NZ_JAUESS010000022.1"/>
</dbReference>
<sequence>MLKRTLLSLSLCLLFPSGWLLAEYQGFAESILQRLESQFGLPARKRVESWENLMVDPNLKQASDQEKLKRVNNFFNQNRFLDDITVWGQQDYWATPLEFLSRNAGDCEDYSIAKYLTLLELGIPESKMRLMYVKALKLNQAHMVLLYYPSANAVPLVLDNLIPDIRPANTRNDLLPVYSFNGSGLWINKKNSAQKVSNSADRIGPWRDLERRLRDERRPPAK</sequence>
<dbReference type="SUPFAM" id="SSF54001">
    <property type="entry name" value="Cysteine proteinases"/>
    <property type="match status" value="1"/>
</dbReference>
<dbReference type="PANTHER" id="PTHR39327">
    <property type="match status" value="1"/>
</dbReference>
<protein>
    <submittedName>
        <fullName evidence="1">Transglutaminase-like cysteine peptidase</fullName>
    </submittedName>
</protein>
<dbReference type="InterPro" id="IPR038765">
    <property type="entry name" value="Papain-like_cys_pep_sf"/>
</dbReference>
<dbReference type="EMBL" id="JBHLZN010000008">
    <property type="protein sequence ID" value="MFB9888076.1"/>
    <property type="molecule type" value="Genomic_DNA"/>
</dbReference>
<proteinExistence type="predicted"/>
<dbReference type="InterPro" id="IPR010319">
    <property type="entry name" value="Transglutaminase-like_Cys_pept"/>
</dbReference>
<organism evidence="1 2">
    <name type="scientific">Balneatrix alpica</name>
    <dbReference type="NCBI Taxonomy" id="75684"/>
    <lineage>
        <taxon>Bacteria</taxon>
        <taxon>Pseudomonadati</taxon>
        <taxon>Pseudomonadota</taxon>
        <taxon>Gammaproteobacteria</taxon>
        <taxon>Oceanospirillales</taxon>
        <taxon>Balneatrichaceae</taxon>
        <taxon>Balneatrix</taxon>
    </lineage>
</organism>
<name>A0ABV5ZIU0_9GAMM</name>
<evidence type="ECO:0000313" key="2">
    <source>
        <dbReference type="Proteomes" id="UP001589628"/>
    </source>
</evidence>
<accession>A0ABV5ZIU0</accession>
<dbReference type="Gene3D" id="3.10.620.30">
    <property type="match status" value="1"/>
</dbReference>
<keyword evidence="2" id="KW-1185">Reference proteome</keyword>
<gene>
    <name evidence="1" type="ORF">ACFFLH_16800</name>
</gene>
<dbReference type="PANTHER" id="PTHR39327:SF1">
    <property type="entry name" value="BLR5470 PROTEIN"/>
    <property type="match status" value="1"/>
</dbReference>
<reference evidence="1 2" key="1">
    <citation type="submission" date="2024-09" db="EMBL/GenBank/DDBJ databases">
        <authorList>
            <person name="Sun Q."/>
            <person name="Mori K."/>
        </authorList>
    </citation>
    <scope>NUCLEOTIDE SEQUENCE [LARGE SCALE GENOMIC DNA]</scope>
    <source>
        <strain evidence="1 2">ATCC 51285</strain>
    </source>
</reference>